<dbReference type="HOGENOM" id="CLU_1072070_0_0_2"/>
<proteinExistence type="predicted"/>
<evidence type="ECO:0000256" key="1">
    <source>
        <dbReference type="SAM" id="Coils"/>
    </source>
</evidence>
<accession>H6Q885</accession>
<evidence type="ECO:0000256" key="2">
    <source>
        <dbReference type="SAM" id="Phobius"/>
    </source>
</evidence>
<dbReference type="EMBL" id="CP003316">
    <property type="protein sequence ID" value="AFA38815.1"/>
    <property type="molecule type" value="Genomic_DNA"/>
</dbReference>
<feature type="transmembrane region" description="Helical" evidence="2">
    <location>
        <begin position="235"/>
        <end position="256"/>
    </location>
</feature>
<protein>
    <submittedName>
        <fullName evidence="3">Uncharacterized protein</fullName>
    </submittedName>
</protein>
<dbReference type="eggNOG" id="arCOG12855">
    <property type="taxonomic scope" value="Archaea"/>
</dbReference>
<feature type="coiled-coil region" evidence="1">
    <location>
        <begin position="203"/>
        <end position="230"/>
    </location>
</feature>
<keyword evidence="2" id="KW-0472">Membrane</keyword>
<reference evidence="3 4" key="1">
    <citation type="journal article" date="2012" name="Stand. Genomic Sci.">
        <title>Complete genome sequence of Pyrobaculum oguniense.</title>
        <authorList>
            <person name="Bernick D.L."/>
            <person name="Karplus K."/>
            <person name="Lui L.M."/>
            <person name="Coker J.K."/>
            <person name="Murphy J.N."/>
            <person name="Chan P.P."/>
            <person name="Cozen A.E."/>
            <person name="Lowe T.M."/>
        </authorList>
    </citation>
    <scope>NUCLEOTIDE SEQUENCE [LARGE SCALE GENOMIC DNA]</scope>
    <source>
        <strain evidence="3 4">TE7</strain>
    </source>
</reference>
<evidence type="ECO:0000313" key="3">
    <source>
        <dbReference type="EMBL" id="AFA38815.1"/>
    </source>
</evidence>
<dbReference type="KEGG" id="pog:Pogu_0788"/>
<dbReference type="Proteomes" id="UP000009062">
    <property type="component" value="Chromosome"/>
</dbReference>
<dbReference type="STRING" id="698757.Pogu_0788"/>
<name>H6Q885_PYROT</name>
<evidence type="ECO:0000313" key="4">
    <source>
        <dbReference type="Proteomes" id="UP000009062"/>
    </source>
</evidence>
<keyword evidence="4" id="KW-1185">Reference proteome</keyword>
<keyword evidence="2" id="KW-0812">Transmembrane</keyword>
<keyword evidence="2" id="KW-1133">Transmembrane helix</keyword>
<dbReference type="AlphaFoldDB" id="H6Q885"/>
<keyword evidence="1" id="KW-0175">Coiled coil</keyword>
<gene>
    <name evidence="3" type="ordered locus">Pogu_0788</name>
</gene>
<organism evidence="3 4">
    <name type="scientific">Pyrobaculum oguniense (strain DSM 13380 / JCM 10595 / TE7)</name>
    <dbReference type="NCBI Taxonomy" id="698757"/>
    <lineage>
        <taxon>Archaea</taxon>
        <taxon>Thermoproteota</taxon>
        <taxon>Thermoprotei</taxon>
        <taxon>Thermoproteales</taxon>
        <taxon>Thermoproteaceae</taxon>
        <taxon>Pyrobaculum</taxon>
    </lineage>
</organism>
<sequence>MRLLLSLLLVVFSFGWSVTVISYGGDVRMYNGSLLLAEGRAFAPISLYVPHGWVLKVVVGNFSLPVDVVGDVFVVVGAPAGGCEVFHFYSVALDVTYAVFVCSEATSAVLGVGGVRSAMLFEEGVSVVALSGRQTVSLLSSDRPVRVRGDVVVTAFQPAVMSGLPLRGGSWRAEAYNASVLLGRVYNLSSALAAVRRDCDERVKELSGQISALRGELAALRAERDRLAVLGPNAIALYASLAVGVAAGVAGAFYAWRRRRGASFSVVEE</sequence>